<evidence type="ECO:0000256" key="9">
    <source>
        <dbReference type="PROSITE-ProRule" id="PRU01373"/>
    </source>
</evidence>
<evidence type="ECO:0000256" key="5">
    <source>
        <dbReference type="ARBA" id="ARBA00022801"/>
    </source>
</evidence>
<proteinExistence type="inferred from homology"/>
<comment type="pathway">
    <text evidence="1 9">Cell wall biogenesis; peptidoglycan biosynthesis.</text>
</comment>
<dbReference type="GO" id="GO:0008360">
    <property type="term" value="P:regulation of cell shape"/>
    <property type="evidence" value="ECO:0007669"/>
    <property type="project" value="UniProtKB-UniRule"/>
</dbReference>
<dbReference type="AlphaFoldDB" id="A0A0P7ZQR0"/>
<dbReference type="EMBL" id="LJZR01000011">
    <property type="protein sequence ID" value="KPQ35540.1"/>
    <property type="molecule type" value="Genomic_DNA"/>
</dbReference>
<dbReference type="PATRIC" id="fig|1666911.3.peg.5288"/>
<keyword evidence="3" id="KW-0328">Glycosyltransferase</keyword>
<dbReference type="UniPathway" id="UPA00219"/>
<evidence type="ECO:0000256" key="7">
    <source>
        <dbReference type="ARBA" id="ARBA00022984"/>
    </source>
</evidence>
<evidence type="ECO:0000256" key="8">
    <source>
        <dbReference type="ARBA" id="ARBA00023316"/>
    </source>
</evidence>
<organism evidence="11 12">
    <name type="scientific">Phormidesmis priestleyi Ana</name>
    <dbReference type="NCBI Taxonomy" id="1666911"/>
    <lineage>
        <taxon>Bacteria</taxon>
        <taxon>Bacillati</taxon>
        <taxon>Cyanobacteriota</taxon>
        <taxon>Cyanophyceae</taxon>
        <taxon>Leptolyngbyales</taxon>
        <taxon>Leptolyngbyaceae</taxon>
        <taxon>Phormidesmis</taxon>
    </lineage>
</organism>
<dbReference type="GO" id="GO:0071972">
    <property type="term" value="F:peptidoglycan L,D-transpeptidase activity"/>
    <property type="evidence" value="ECO:0007669"/>
    <property type="project" value="TreeGrafter"/>
</dbReference>
<sequence length="201" mass="21756">MLSNPWFAILHSSGFAVMMFLLTALPAALLTTALLTTALLTTQVTPAVAVERTPEQAENARAIAPFPENIQTLPLNLVLSLSARRVSVYRGDMLIASYAVAVGREGWNTPTGQFSVFQKQVNPAWEHPFTGQVMPPGPDNPLGDRWIGFWSDGTNSIGFHGTPDESLIGSAVSHGCVRMRNVDVQALYEQVDLNTPVTVLP</sequence>
<name>A0A0P7ZQR0_9CYAN</name>
<feature type="active site" description="Nucleophile" evidence="9">
    <location>
        <position position="176"/>
    </location>
</feature>
<dbReference type="GO" id="GO:0071555">
    <property type="term" value="P:cell wall organization"/>
    <property type="evidence" value="ECO:0007669"/>
    <property type="project" value="UniProtKB-UniRule"/>
</dbReference>
<keyword evidence="5" id="KW-0378">Hydrolase</keyword>
<evidence type="ECO:0000256" key="2">
    <source>
        <dbReference type="ARBA" id="ARBA00005992"/>
    </source>
</evidence>
<dbReference type="PANTHER" id="PTHR30582:SF24">
    <property type="entry name" value="L,D-TRANSPEPTIDASE ERFK_SRFK-RELATED"/>
    <property type="match status" value="1"/>
</dbReference>
<keyword evidence="6 9" id="KW-0133">Cell shape</keyword>
<dbReference type="SUPFAM" id="SSF141523">
    <property type="entry name" value="L,D-transpeptidase catalytic domain-like"/>
    <property type="match status" value="1"/>
</dbReference>
<keyword evidence="7 9" id="KW-0573">Peptidoglycan synthesis</keyword>
<comment type="caution">
    <text evidence="11">The sequence shown here is derived from an EMBL/GenBank/DDBJ whole genome shotgun (WGS) entry which is preliminary data.</text>
</comment>
<protein>
    <recommendedName>
        <fullName evidence="10">L,D-TPase catalytic domain-containing protein</fullName>
    </recommendedName>
</protein>
<dbReference type="GO" id="GO:0005576">
    <property type="term" value="C:extracellular region"/>
    <property type="evidence" value="ECO:0007669"/>
    <property type="project" value="TreeGrafter"/>
</dbReference>
<dbReference type="PANTHER" id="PTHR30582">
    <property type="entry name" value="L,D-TRANSPEPTIDASE"/>
    <property type="match status" value="1"/>
</dbReference>
<feature type="active site" description="Proton donor/acceptor" evidence="9">
    <location>
        <position position="160"/>
    </location>
</feature>
<dbReference type="PROSITE" id="PS52029">
    <property type="entry name" value="LD_TPASE"/>
    <property type="match status" value="1"/>
</dbReference>
<evidence type="ECO:0000313" key="11">
    <source>
        <dbReference type="EMBL" id="KPQ35540.1"/>
    </source>
</evidence>
<dbReference type="GO" id="GO:0016757">
    <property type="term" value="F:glycosyltransferase activity"/>
    <property type="evidence" value="ECO:0007669"/>
    <property type="project" value="UniProtKB-KW"/>
</dbReference>
<dbReference type="Pfam" id="PF03734">
    <property type="entry name" value="YkuD"/>
    <property type="match status" value="1"/>
</dbReference>
<dbReference type="STRING" id="1666911.HLUCCA11_09830"/>
<dbReference type="Gene3D" id="2.40.440.10">
    <property type="entry name" value="L,D-transpeptidase catalytic domain-like"/>
    <property type="match status" value="1"/>
</dbReference>
<dbReference type="GO" id="GO:0018104">
    <property type="term" value="P:peptidoglycan-protein cross-linking"/>
    <property type="evidence" value="ECO:0007669"/>
    <property type="project" value="TreeGrafter"/>
</dbReference>
<gene>
    <name evidence="11" type="ORF">HLUCCA11_09830</name>
</gene>
<comment type="similarity">
    <text evidence="2">Belongs to the YkuD family.</text>
</comment>
<dbReference type="InterPro" id="IPR005490">
    <property type="entry name" value="LD_TPept_cat_dom"/>
</dbReference>
<dbReference type="InterPro" id="IPR050979">
    <property type="entry name" value="LD-transpeptidase"/>
</dbReference>
<feature type="domain" description="L,D-TPase catalytic" evidence="10">
    <location>
        <begin position="75"/>
        <end position="200"/>
    </location>
</feature>
<evidence type="ECO:0000256" key="6">
    <source>
        <dbReference type="ARBA" id="ARBA00022960"/>
    </source>
</evidence>
<keyword evidence="8 9" id="KW-0961">Cell wall biogenesis/degradation</keyword>
<dbReference type="CDD" id="cd16913">
    <property type="entry name" value="YkuD_like"/>
    <property type="match status" value="1"/>
</dbReference>
<keyword evidence="4" id="KW-0808">Transferase</keyword>
<evidence type="ECO:0000256" key="4">
    <source>
        <dbReference type="ARBA" id="ARBA00022679"/>
    </source>
</evidence>
<reference evidence="11 12" key="1">
    <citation type="submission" date="2015-09" db="EMBL/GenBank/DDBJ databases">
        <title>Identification and resolution of microdiversity through metagenomic sequencing of parallel consortia.</title>
        <authorList>
            <person name="Nelson W.C."/>
            <person name="Romine M.F."/>
            <person name="Lindemann S.R."/>
        </authorList>
    </citation>
    <scope>NUCLEOTIDE SEQUENCE [LARGE SCALE GENOMIC DNA]</scope>
    <source>
        <strain evidence="11">Ana</strain>
    </source>
</reference>
<dbReference type="InterPro" id="IPR038063">
    <property type="entry name" value="Transpep_catalytic_dom"/>
</dbReference>
<evidence type="ECO:0000256" key="1">
    <source>
        <dbReference type="ARBA" id="ARBA00004752"/>
    </source>
</evidence>
<evidence type="ECO:0000313" key="12">
    <source>
        <dbReference type="Proteomes" id="UP000050465"/>
    </source>
</evidence>
<evidence type="ECO:0000259" key="10">
    <source>
        <dbReference type="PROSITE" id="PS52029"/>
    </source>
</evidence>
<accession>A0A0P7ZQR0</accession>
<evidence type="ECO:0000256" key="3">
    <source>
        <dbReference type="ARBA" id="ARBA00022676"/>
    </source>
</evidence>
<dbReference type="Proteomes" id="UP000050465">
    <property type="component" value="Unassembled WGS sequence"/>
</dbReference>